<comment type="caution">
    <text evidence="3">The sequence shown here is derived from an EMBL/GenBank/DDBJ whole genome shotgun (WGS) entry which is preliminary data.</text>
</comment>
<dbReference type="Pfam" id="PF00616">
    <property type="entry name" value="RasGAP"/>
    <property type="match status" value="1"/>
</dbReference>
<protein>
    <recommendedName>
        <fullName evidence="2">Ras-GAP domain-containing protein</fullName>
    </recommendedName>
</protein>
<dbReference type="SUPFAM" id="SSF48350">
    <property type="entry name" value="GTPase activation domain, GAP"/>
    <property type="match status" value="1"/>
</dbReference>
<dbReference type="InterPro" id="IPR008936">
    <property type="entry name" value="Rho_GTPase_activation_prot"/>
</dbReference>
<dbReference type="PANTHER" id="PTHR14149:SF14">
    <property type="entry name" value="CALPONIN-HOMOLOGY (CH) DOMAIN-CONTAINING PROTEIN"/>
    <property type="match status" value="1"/>
</dbReference>
<dbReference type="GO" id="GO:0005096">
    <property type="term" value="F:GTPase activator activity"/>
    <property type="evidence" value="ECO:0007669"/>
    <property type="project" value="TreeGrafter"/>
</dbReference>
<sequence>MIAFTSASYEKGQIEVRQQIRSNSLRIEDLENHTSQCQLVQVTSQPSYPITLKHHDPNIWGVPRPRKPLSNNFGSISKQIFPKIVDDPHNQDFLVPRYMYEFLDHIRDQRPQKPPSNQIHCIYIKNSRKSPGDDLDNQATLAFKYIGEFFQHQNRVQRPRKPPRKHFGSISKEISRKKLWMTLTTRTSWSPGTLYGFSDIIFVISDPENPRNINMKDNLENEESVARNAAPIFKIGTKLSRVETPRYISLRTYLEASGPIPEPSGKSRDLSTRALPAYVIDVQLAGSSKQAGADWPSNSIKVGNLLQVLRSHPAQLAKWLVVGEQMAEETQSYSLVLQSIVVGLYGCFIFPEDTKFMLTLLYELAKLQLLNSDNPRRFHQNDGEIVSIFKDAGEYRREVVAKLVEVSNTFITALLENVYSFPKSISWIVCHISKIIEKSFGAKEANSIVTELIFTLYICPVIVDPEQYGICNAQVTDIARHNLIQIGQILQSLALNKFEPTDPKCSDLFDLLNKTRVSNFVELLFFDMENEEPPIDSSPVAARDIMLFTEHELNHLISILQRIQAIPRQNDNFVKEDETIEDQLLSLSLSSRDNSPKSSRLTASEETTVRKTNFFSLGSKNHITRSASDEIKNHSNVVLAFPIEQVQTDPIGLLPEDKIVDLSIPVKSSEIFESVPSKLDASMSDTPNQNGDIKQTFNFQDEGSIGNTSDNLEAISEAASNHSVDSSIELENEDQNDNLSDMVSANVPGRGTPNISGRDTPSSQVCDNDDRVMAEARQIDVPQPQPNLSRQIRSEIDDKFCKFEIKKLLEGDETISIISETWSTDVLASDNETVDAGNPGTKGKACNSSIRQFRRYR</sequence>
<dbReference type="PROSITE" id="PS50018">
    <property type="entry name" value="RAS_GTPASE_ACTIV_2"/>
    <property type="match status" value="1"/>
</dbReference>
<reference evidence="3" key="1">
    <citation type="journal article" date="2023" name="Insect Mol. Biol.">
        <title>Genome sequencing provides insights into the evolution of gene families encoding plant cell wall-degrading enzymes in longhorned beetles.</title>
        <authorList>
            <person name="Shin N.R."/>
            <person name="Okamura Y."/>
            <person name="Kirsch R."/>
            <person name="Pauchet Y."/>
        </authorList>
    </citation>
    <scope>NUCLEOTIDE SEQUENCE</scope>
    <source>
        <strain evidence="3">AMC_N1</strain>
    </source>
</reference>
<keyword evidence="4" id="KW-1185">Reference proteome</keyword>
<feature type="compositionally biased region" description="Polar residues" evidence="1">
    <location>
        <begin position="753"/>
        <end position="764"/>
    </location>
</feature>
<dbReference type="Proteomes" id="UP001162162">
    <property type="component" value="Unassembled WGS sequence"/>
</dbReference>
<organism evidence="3 4">
    <name type="scientific">Aromia moschata</name>
    <dbReference type="NCBI Taxonomy" id="1265417"/>
    <lineage>
        <taxon>Eukaryota</taxon>
        <taxon>Metazoa</taxon>
        <taxon>Ecdysozoa</taxon>
        <taxon>Arthropoda</taxon>
        <taxon>Hexapoda</taxon>
        <taxon>Insecta</taxon>
        <taxon>Pterygota</taxon>
        <taxon>Neoptera</taxon>
        <taxon>Endopterygota</taxon>
        <taxon>Coleoptera</taxon>
        <taxon>Polyphaga</taxon>
        <taxon>Cucujiformia</taxon>
        <taxon>Chrysomeloidea</taxon>
        <taxon>Cerambycidae</taxon>
        <taxon>Cerambycinae</taxon>
        <taxon>Callichromatini</taxon>
        <taxon>Aromia</taxon>
    </lineage>
</organism>
<feature type="region of interest" description="Disordered" evidence="1">
    <location>
        <begin position="735"/>
        <end position="764"/>
    </location>
</feature>
<dbReference type="GO" id="GO:0051015">
    <property type="term" value="F:actin filament binding"/>
    <property type="evidence" value="ECO:0007669"/>
    <property type="project" value="TreeGrafter"/>
</dbReference>
<evidence type="ECO:0000259" key="2">
    <source>
        <dbReference type="PROSITE" id="PS50018"/>
    </source>
</evidence>
<feature type="compositionally biased region" description="Polar residues" evidence="1">
    <location>
        <begin position="683"/>
        <end position="709"/>
    </location>
</feature>
<dbReference type="EMBL" id="JAPWTK010000065">
    <property type="protein sequence ID" value="KAJ8952693.1"/>
    <property type="molecule type" value="Genomic_DNA"/>
</dbReference>
<dbReference type="GO" id="GO:0005938">
    <property type="term" value="C:cell cortex"/>
    <property type="evidence" value="ECO:0007669"/>
    <property type="project" value="TreeGrafter"/>
</dbReference>
<dbReference type="PANTHER" id="PTHR14149">
    <property type="entry name" value="RAS GTPASE-ACTIVATING PROTEIN WITH IQ MOTIF"/>
    <property type="match status" value="1"/>
</dbReference>
<feature type="region of interest" description="Disordered" evidence="1">
    <location>
        <begin position="677"/>
        <end position="709"/>
    </location>
</feature>
<dbReference type="GO" id="GO:0005516">
    <property type="term" value="F:calmodulin binding"/>
    <property type="evidence" value="ECO:0007669"/>
    <property type="project" value="TreeGrafter"/>
</dbReference>
<proteinExistence type="predicted"/>
<dbReference type="Gene3D" id="1.10.506.10">
    <property type="entry name" value="GTPase Activation - p120gap, domain 1"/>
    <property type="match status" value="1"/>
</dbReference>
<feature type="domain" description="Ras-GAP" evidence="2">
    <location>
        <begin position="355"/>
        <end position="495"/>
    </location>
</feature>
<dbReference type="InterPro" id="IPR001936">
    <property type="entry name" value="RasGAP_dom"/>
</dbReference>
<evidence type="ECO:0000313" key="3">
    <source>
        <dbReference type="EMBL" id="KAJ8952693.1"/>
    </source>
</evidence>
<dbReference type="AlphaFoldDB" id="A0AAV8YP44"/>
<name>A0AAV8YP44_9CUCU</name>
<dbReference type="GO" id="GO:1903479">
    <property type="term" value="P:mitotic actomyosin contractile ring assembly actin filament organization"/>
    <property type="evidence" value="ECO:0007669"/>
    <property type="project" value="TreeGrafter"/>
</dbReference>
<gene>
    <name evidence="3" type="ORF">NQ318_021009</name>
</gene>
<evidence type="ECO:0000313" key="4">
    <source>
        <dbReference type="Proteomes" id="UP001162162"/>
    </source>
</evidence>
<evidence type="ECO:0000256" key="1">
    <source>
        <dbReference type="SAM" id="MobiDB-lite"/>
    </source>
</evidence>
<accession>A0AAV8YP44</accession>